<dbReference type="AlphaFoldDB" id="A0A0C3CH85"/>
<gene>
    <name evidence="1" type="ORF">PILCRDRAFT_813015</name>
</gene>
<proteinExistence type="predicted"/>
<evidence type="ECO:0000313" key="2">
    <source>
        <dbReference type="Proteomes" id="UP000054166"/>
    </source>
</evidence>
<name>A0A0C3CH85_PILCF</name>
<keyword evidence="2" id="KW-1185">Reference proteome</keyword>
<reference evidence="2" key="2">
    <citation type="submission" date="2015-01" db="EMBL/GenBank/DDBJ databases">
        <title>Evolutionary Origins and Diversification of the Mycorrhizal Mutualists.</title>
        <authorList>
            <consortium name="DOE Joint Genome Institute"/>
            <consortium name="Mycorrhizal Genomics Consortium"/>
            <person name="Kohler A."/>
            <person name="Kuo A."/>
            <person name="Nagy L.G."/>
            <person name="Floudas D."/>
            <person name="Copeland A."/>
            <person name="Barry K.W."/>
            <person name="Cichocki N."/>
            <person name="Veneault-Fourrey C."/>
            <person name="LaButti K."/>
            <person name="Lindquist E.A."/>
            <person name="Lipzen A."/>
            <person name="Lundell T."/>
            <person name="Morin E."/>
            <person name="Murat C."/>
            <person name="Riley R."/>
            <person name="Ohm R."/>
            <person name="Sun H."/>
            <person name="Tunlid A."/>
            <person name="Henrissat B."/>
            <person name="Grigoriev I.V."/>
            <person name="Hibbett D.S."/>
            <person name="Martin F."/>
        </authorList>
    </citation>
    <scope>NUCLEOTIDE SEQUENCE [LARGE SCALE GENOMIC DNA]</scope>
    <source>
        <strain evidence="2">F 1598</strain>
    </source>
</reference>
<accession>A0A0C3CH85</accession>
<feature type="non-terminal residue" evidence="1">
    <location>
        <position position="60"/>
    </location>
</feature>
<organism evidence="1 2">
    <name type="scientific">Piloderma croceum (strain F 1598)</name>
    <dbReference type="NCBI Taxonomy" id="765440"/>
    <lineage>
        <taxon>Eukaryota</taxon>
        <taxon>Fungi</taxon>
        <taxon>Dikarya</taxon>
        <taxon>Basidiomycota</taxon>
        <taxon>Agaricomycotina</taxon>
        <taxon>Agaricomycetes</taxon>
        <taxon>Agaricomycetidae</taxon>
        <taxon>Atheliales</taxon>
        <taxon>Atheliaceae</taxon>
        <taxon>Piloderma</taxon>
    </lineage>
</organism>
<sequence>MYLCCSRIIMVLAVQQMRYVELELSACQVMLELREALPFALQYVMVNLHSNDVRMTWLYV</sequence>
<dbReference type="HOGENOM" id="CLU_2948210_0_0_1"/>
<dbReference type="EMBL" id="KN832975">
    <property type="protein sequence ID" value="KIM89107.1"/>
    <property type="molecule type" value="Genomic_DNA"/>
</dbReference>
<evidence type="ECO:0000313" key="1">
    <source>
        <dbReference type="EMBL" id="KIM89107.1"/>
    </source>
</evidence>
<reference evidence="1 2" key="1">
    <citation type="submission" date="2014-04" db="EMBL/GenBank/DDBJ databases">
        <authorList>
            <consortium name="DOE Joint Genome Institute"/>
            <person name="Kuo A."/>
            <person name="Tarkka M."/>
            <person name="Buscot F."/>
            <person name="Kohler A."/>
            <person name="Nagy L.G."/>
            <person name="Floudas D."/>
            <person name="Copeland A."/>
            <person name="Barry K.W."/>
            <person name="Cichocki N."/>
            <person name="Veneault-Fourrey C."/>
            <person name="LaButti K."/>
            <person name="Lindquist E.A."/>
            <person name="Lipzen A."/>
            <person name="Lundell T."/>
            <person name="Morin E."/>
            <person name="Murat C."/>
            <person name="Sun H."/>
            <person name="Tunlid A."/>
            <person name="Henrissat B."/>
            <person name="Grigoriev I.V."/>
            <person name="Hibbett D.S."/>
            <person name="Martin F."/>
            <person name="Nordberg H.P."/>
            <person name="Cantor M.N."/>
            <person name="Hua S.X."/>
        </authorList>
    </citation>
    <scope>NUCLEOTIDE SEQUENCE [LARGE SCALE GENOMIC DNA]</scope>
    <source>
        <strain evidence="1 2">F 1598</strain>
    </source>
</reference>
<dbReference type="InParanoid" id="A0A0C3CH85"/>
<dbReference type="Proteomes" id="UP000054166">
    <property type="component" value="Unassembled WGS sequence"/>
</dbReference>
<protein>
    <submittedName>
        <fullName evidence="1">Uncharacterized protein</fullName>
    </submittedName>
</protein>